<dbReference type="Proteomes" id="UP000324222">
    <property type="component" value="Unassembled WGS sequence"/>
</dbReference>
<keyword evidence="3" id="KW-1185">Reference proteome</keyword>
<feature type="region of interest" description="Disordered" evidence="1">
    <location>
        <begin position="1"/>
        <end position="70"/>
    </location>
</feature>
<dbReference type="AlphaFoldDB" id="A0A5B7K3P8"/>
<name>A0A5B7K3P8_PORTR</name>
<dbReference type="EMBL" id="VSRR010117503">
    <property type="protein sequence ID" value="MPC99234.1"/>
    <property type="molecule type" value="Genomic_DNA"/>
</dbReference>
<evidence type="ECO:0000256" key="1">
    <source>
        <dbReference type="SAM" id="MobiDB-lite"/>
    </source>
</evidence>
<evidence type="ECO:0000313" key="2">
    <source>
        <dbReference type="EMBL" id="MPC99234.1"/>
    </source>
</evidence>
<proteinExistence type="predicted"/>
<feature type="compositionally biased region" description="Acidic residues" evidence="1">
    <location>
        <begin position="38"/>
        <end position="52"/>
    </location>
</feature>
<evidence type="ECO:0000313" key="3">
    <source>
        <dbReference type="Proteomes" id="UP000324222"/>
    </source>
</evidence>
<feature type="compositionally biased region" description="Basic and acidic residues" evidence="1">
    <location>
        <begin position="11"/>
        <end position="22"/>
    </location>
</feature>
<organism evidence="2 3">
    <name type="scientific">Portunus trituberculatus</name>
    <name type="common">Swimming crab</name>
    <name type="synonym">Neptunus trituberculatus</name>
    <dbReference type="NCBI Taxonomy" id="210409"/>
    <lineage>
        <taxon>Eukaryota</taxon>
        <taxon>Metazoa</taxon>
        <taxon>Ecdysozoa</taxon>
        <taxon>Arthropoda</taxon>
        <taxon>Crustacea</taxon>
        <taxon>Multicrustacea</taxon>
        <taxon>Malacostraca</taxon>
        <taxon>Eumalacostraca</taxon>
        <taxon>Eucarida</taxon>
        <taxon>Decapoda</taxon>
        <taxon>Pleocyemata</taxon>
        <taxon>Brachyura</taxon>
        <taxon>Eubrachyura</taxon>
        <taxon>Portunoidea</taxon>
        <taxon>Portunidae</taxon>
        <taxon>Portuninae</taxon>
        <taxon>Portunus</taxon>
    </lineage>
</organism>
<gene>
    <name evidence="2" type="ORF">E2C01_094636</name>
</gene>
<reference evidence="2 3" key="1">
    <citation type="submission" date="2019-05" db="EMBL/GenBank/DDBJ databases">
        <title>Another draft genome of Portunus trituberculatus and its Hox gene families provides insights of decapod evolution.</title>
        <authorList>
            <person name="Jeong J.-H."/>
            <person name="Song I."/>
            <person name="Kim S."/>
            <person name="Choi T."/>
            <person name="Kim D."/>
            <person name="Ryu S."/>
            <person name="Kim W."/>
        </authorList>
    </citation>
    <scope>NUCLEOTIDE SEQUENCE [LARGE SCALE GENOMIC DNA]</scope>
    <source>
        <tissue evidence="2">Muscle</tissue>
    </source>
</reference>
<accession>A0A5B7K3P8</accession>
<comment type="caution">
    <text evidence="2">The sequence shown here is derived from an EMBL/GenBank/DDBJ whole genome shotgun (WGS) entry which is preliminary data.</text>
</comment>
<sequence>MLCGSTGVTVADERDSDGKVDGASDSGAFLTDDRDTENVDGTEYDIGTDNDDMDRAEGRSETELDDSCVF</sequence>
<protein>
    <submittedName>
        <fullName evidence="2">Uncharacterized protein</fullName>
    </submittedName>
</protein>
<feature type="compositionally biased region" description="Basic and acidic residues" evidence="1">
    <location>
        <begin position="53"/>
        <end position="62"/>
    </location>
</feature>